<keyword evidence="4 12" id="KW-0812">Transmembrane</keyword>
<dbReference type="InterPro" id="IPR052076">
    <property type="entry name" value="TRP_cation_channel"/>
</dbReference>
<keyword evidence="5" id="KW-0677">Repeat</keyword>
<dbReference type="OrthoDB" id="2157354at2759"/>
<proteinExistence type="predicted"/>
<dbReference type="AlphaFoldDB" id="A0A9P0BDH5"/>
<feature type="transmembrane region" description="Helical" evidence="12">
    <location>
        <begin position="725"/>
        <end position="746"/>
    </location>
</feature>
<dbReference type="InterPro" id="IPR036770">
    <property type="entry name" value="Ankyrin_rpt-contain_sf"/>
</dbReference>
<reference evidence="14" key="1">
    <citation type="submission" date="2021-12" db="EMBL/GenBank/DDBJ databases">
        <authorList>
            <person name="King R."/>
        </authorList>
    </citation>
    <scope>NUCLEOTIDE SEQUENCE</scope>
</reference>
<evidence type="ECO:0000256" key="10">
    <source>
        <dbReference type="ARBA" id="ARBA00023303"/>
    </source>
</evidence>
<feature type="repeat" description="ANK" evidence="11">
    <location>
        <begin position="122"/>
        <end position="160"/>
    </location>
</feature>
<keyword evidence="6 12" id="KW-1133">Transmembrane helix</keyword>
<evidence type="ECO:0000256" key="4">
    <source>
        <dbReference type="ARBA" id="ARBA00022692"/>
    </source>
</evidence>
<dbReference type="Proteomes" id="UP001154078">
    <property type="component" value="Chromosome 7"/>
</dbReference>
<dbReference type="SMART" id="SM00248">
    <property type="entry name" value="ANK"/>
    <property type="match status" value="7"/>
</dbReference>
<evidence type="ECO:0000256" key="8">
    <source>
        <dbReference type="ARBA" id="ARBA00023065"/>
    </source>
</evidence>
<dbReference type="EMBL" id="OV121138">
    <property type="protein sequence ID" value="CAH0560733.1"/>
    <property type="molecule type" value="Genomic_DNA"/>
</dbReference>
<dbReference type="Pfam" id="PF12796">
    <property type="entry name" value="Ank_2"/>
    <property type="match status" value="1"/>
</dbReference>
<dbReference type="PROSITE" id="PS50088">
    <property type="entry name" value="ANK_REPEAT"/>
    <property type="match status" value="3"/>
</dbReference>
<keyword evidence="15" id="KW-1185">Reference proteome</keyword>
<feature type="transmembrane region" description="Helical" evidence="12">
    <location>
        <begin position="652"/>
        <end position="671"/>
    </location>
</feature>
<evidence type="ECO:0000256" key="6">
    <source>
        <dbReference type="ARBA" id="ARBA00022989"/>
    </source>
</evidence>
<evidence type="ECO:0000256" key="5">
    <source>
        <dbReference type="ARBA" id="ARBA00022737"/>
    </source>
</evidence>
<dbReference type="PANTHER" id="PTHR47143">
    <property type="entry name" value="TRANSIENT RECEPTOR POTENTIAL CATION CHANNEL PROTEIN PAINLESS"/>
    <property type="match status" value="1"/>
</dbReference>
<dbReference type="GO" id="GO:0005216">
    <property type="term" value="F:monoatomic ion channel activity"/>
    <property type="evidence" value="ECO:0007669"/>
    <property type="project" value="InterPro"/>
</dbReference>
<organism evidence="14 15">
    <name type="scientific">Brassicogethes aeneus</name>
    <name type="common">Rape pollen beetle</name>
    <name type="synonym">Meligethes aeneus</name>
    <dbReference type="NCBI Taxonomy" id="1431903"/>
    <lineage>
        <taxon>Eukaryota</taxon>
        <taxon>Metazoa</taxon>
        <taxon>Ecdysozoa</taxon>
        <taxon>Arthropoda</taxon>
        <taxon>Hexapoda</taxon>
        <taxon>Insecta</taxon>
        <taxon>Pterygota</taxon>
        <taxon>Neoptera</taxon>
        <taxon>Endopterygota</taxon>
        <taxon>Coleoptera</taxon>
        <taxon>Polyphaga</taxon>
        <taxon>Cucujiformia</taxon>
        <taxon>Nitidulidae</taxon>
        <taxon>Meligethinae</taxon>
        <taxon>Brassicogethes</taxon>
    </lineage>
</organism>
<feature type="domain" description="Ion transport" evidence="13">
    <location>
        <begin position="514"/>
        <end position="756"/>
    </location>
</feature>
<evidence type="ECO:0000256" key="9">
    <source>
        <dbReference type="ARBA" id="ARBA00023136"/>
    </source>
</evidence>
<evidence type="ECO:0000256" key="11">
    <source>
        <dbReference type="PROSITE-ProRule" id="PRU00023"/>
    </source>
</evidence>
<sequence>MNKKEPFCRANSICPTPQSILLNFVRTNDIRNLKRLVSTNPTLLNYVYKTDLNKPILLIACTETGIKPDTVEALIDLGADLNYASPYDEDWEAIHFAASYTNSHILKVLLNKSPFKVNSLAKGNNALHILVKHGNHDLDEFLKCAELLVNSGIDVNQGDEKNVSAIFWAAKKDYADFIKLLLDDNLLNVDLDSHKLRGKNARSLIEEKSLYTGTLPPEFNTNNYDYGRILFAYLKSNNETAFINFKNGEIIQMSNLDDSYNTLLQLSCEKGLNEAVQHLLNKGADPNLRTEKNSKYPIEIASEQGFYEIVQQLLDHPQITLPKKLIIYLLKNIDNEKFPHKDHERCYEILLSKLNVNNNLADVNFADEYGNTALHYSVRYAEAEKTQELLKLNASLASKNIYNTMPIESIEPELLEKHLNDCIEFNTKSKTIEKEDFPVTFNYRSIIPPIPKKDVCVADYDPELKYKAFSEELVKETEVVFYMSHAPEFRHLLKHPVIVSFLFMKWHRIRWLFFVNLLFYIMFFTSLLLYIIYSFANFNEEENTPFLNFVVYLSHLIFAITFFILVLRELFQIIVSPKKYLMSFENYIEIVLIFITGCILCSPNADTDYRKQLSSTAILLSAFELVLMVGQHPKLSTNVVMLKTVSFNFFKFLLWYSLLIIAFAFSFFILFTNPTSEQPKNSTDTEDEDMFTGPGKSLFKTIIMLTGEFDAGSINFQHFPILSKFIFALFIFMIAIILLNLLNGLAVSDTQIIKNDAELVGHIARAQHIHYVESMLLGNIFPEKFVNFLQNCCCCIPNCELIVARPLAKRSCLFPHYLPYEMTVYPNKQGEVVMPKTVRNRRFLFSSCASCHKIYLDKETVRRTNSIIQEKRDKLKVKKECNQLDKRIEFLLKIQQENKEKLDLIIENFLSDKYV</sequence>
<feature type="transmembrane region" description="Helical" evidence="12">
    <location>
        <begin position="545"/>
        <end position="567"/>
    </location>
</feature>
<dbReference type="SUPFAM" id="SSF48403">
    <property type="entry name" value="Ankyrin repeat"/>
    <property type="match status" value="1"/>
</dbReference>
<name>A0A9P0BDH5_BRAAE</name>
<dbReference type="GO" id="GO:0034703">
    <property type="term" value="C:cation channel complex"/>
    <property type="evidence" value="ECO:0007669"/>
    <property type="project" value="UniProtKB-ARBA"/>
</dbReference>
<evidence type="ECO:0000256" key="1">
    <source>
        <dbReference type="ARBA" id="ARBA00004141"/>
    </source>
</evidence>
<feature type="transmembrane region" description="Helical" evidence="12">
    <location>
        <begin position="587"/>
        <end position="605"/>
    </location>
</feature>
<dbReference type="PANTHER" id="PTHR47143:SF4">
    <property type="entry name" value="TRANSIENT RECEPTOR POTENTIAL CATION CHANNEL PROTEIN PAINLESS"/>
    <property type="match status" value="1"/>
</dbReference>
<gene>
    <name evidence="14" type="ORF">MELIAE_LOCUS10445</name>
</gene>
<comment type="subcellular location">
    <subcellularLocation>
        <location evidence="1">Membrane</location>
        <topology evidence="1">Multi-pass membrane protein</topology>
    </subcellularLocation>
</comment>
<evidence type="ECO:0000256" key="3">
    <source>
        <dbReference type="ARBA" id="ARBA00022606"/>
    </source>
</evidence>
<dbReference type="InterPro" id="IPR002110">
    <property type="entry name" value="Ankyrin_rpt"/>
</dbReference>
<dbReference type="InterPro" id="IPR005821">
    <property type="entry name" value="Ion_trans_dom"/>
</dbReference>
<dbReference type="Pfam" id="PF00023">
    <property type="entry name" value="Ank"/>
    <property type="match status" value="1"/>
</dbReference>
<keyword evidence="8" id="KW-0406">Ion transport</keyword>
<evidence type="ECO:0000313" key="15">
    <source>
        <dbReference type="Proteomes" id="UP001154078"/>
    </source>
</evidence>
<keyword evidence="9 12" id="KW-0472">Membrane</keyword>
<keyword evidence="3" id="KW-0716">Sensory transduction</keyword>
<evidence type="ECO:0000256" key="12">
    <source>
        <dbReference type="SAM" id="Phobius"/>
    </source>
</evidence>
<protein>
    <recommendedName>
        <fullName evidence="13">Ion transport domain-containing protein</fullName>
    </recommendedName>
</protein>
<dbReference type="Gene3D" id="1.25.40.20">
    <property type="entry name" value="Ankyrin repeat-containing domain"/>
    <property type="match status" value="3"/>
</dbReference>
<dbReference type="Pfam" id="PF00520">
    <property type="entry name" value="Ion_trans"/>
    <property type="match status" value="1"/>
</dbReference>
<keyword evidence="2" id="KW-0813">Transport</keyword>
<evidence type="ECO:0000256" key="7">
    <source>
        <dbReference type="ARBA" id="ARBA00023043"/>
    </source>
</evidence>
<keyword evidence="10" id="KW-0407">Ion channel</keyword>
<evidence type="ECO:0000256" key="2">
    <source>
        <dbReference type="ARBA" id="ARBA00022448"/>
    </source>
</evidence>
<feature type="repeat" description="ANK" evidence="11">
    <location>
        <begin position="369"/>
        <end position="401"/>
    </location>
</feature>
<evidence type="ECO:0000313" key="14">
    <source>
        <dbReference type="EMBL" id="CAH0560733.1"/>
    </source>
</evidence>
<accession>A0A9P0BDH5</accession>
<evidence type="ECO:0000259" key="13">
    <source>
        <dbReference type="Pfam" id="PF00520"/>
    </source>
</evidence>
<feature type="transmembrane region" description="Helical" evidence="12">
    <location>
        <begin position="511"/>
        <end position="533"/>
    </location>
</feature>
<keyword evidence="7 11" id="KW-0040">ANK repeat</keyword>
<feature type="repeat" description="ANK" evidence="11">
    <location>
        <begin position="259"/>
        <end position="291"/>
    </location>
</feature>